<evidence type="ECO:0000313" key="1">
    <source>
        <dbReference type="EMBL" id="GIE05775.1"/>
    </source>
</evidence>
<keyword evidence="2" id="KW-1185">Reference proteome</keyword>
<dbReference type="EMBL" id="BOML01000057">
    <property type="protein sequence ID" value="GIE05775.1"/>
    <property type="molecule type" value="Genomic_DNA"/>
</dbReference>
<name>A0ABQ3Z7I1_9ACTN</name>
<organism evidence="1 2">
    <name type="scientific">Paractinoplanes durhamensis</name>
    <dbReference type="NCBI Taxonomy" id="113563"/>
    <lineage>
        <taxon>Bacteria</taxon>
        <taxon>Bacillati</taxon>
        <taxon>Actinomycetota</taxon>
        <taxon>Actinomycetes</taxon>
        <taxon>Micromonosporales</taxon>
        <taxon>Micromonosporaceae</taxon>
        <taxon>Paractinoplanes</taxon>
    </lineage>
</organism>
<gene>
    <name evidence="1" type="ORF">Adu01nite_71250</name>
</gene>
<protein>
    <submittedName>
        <fullName evidence="1">Uncharacterized protein</fullName>
    </submittedName>
</protein>
<sequence length="75" mass="8291">MHLAKAHHDGIRTYDPAVDRHALNRLALLGDLRRALETDDQIVVHYQPKVVPRVVAAPRLRGCAHLVVSAVAAVR</sequence>
<accession>A0ABQ3Z7I1</accession>
<comment type="caution">
    <text evidence="1">The sequence shown here is derived from an EMBL/GenBank/DDBJ whole genome shotgun (WGS) entry which is preliminary data.</text>
</comment>
<evidence type="ECO:0000313" key="2">
    <source>
        <dbReference type="Proteomes" id="UP000637628"/>
    </source>
</evidence>
<dbReference type="Proteomes" id="UP000637628">
    <property type="component" value="Unassembled WGS sequence"/>
</dbReference>
<proteinExistence type="predicted"/>
<reference evidence="1 2" key="1">
    <citation type="submission" date="2021-01" db="EMBL/GenBank/DDBJ databases">
        <title>Whole genome shotgun sequence of Actinoplanes durhamensis NBRC 14914.</title>
        <authorList>
            <person name="Komaki H."/>
            <person name="Tamura T."/>
        </authorList>
    </citation>
    <scope>NUCLEOTIDE SEQUENCE [LARGE SCALE GENOMIC DNA]</scope>
    <source>
        <strain evidence="1 2">NBRC 14914</strain>
    </source>
</reference>